<organism evidence="2 3">
    <name type="scientific">Micromonospora olivasterospora</name>
    <dbReference type="NCBI Taxonomy" id="1880"/>
    <lineage>
        <taxon>Bacteria</taxon>
        <taxon>Bacillati</taxon>
        <taxon>Actinomycetota</taxon>
        <taxon>Actinomycetes</taxon>
        <taxon>Micromonosporales</taxon>
        <taxon>Micromonosporaceae</taxon>
        <taxon>Micromonospora</taxon>
    </lineage>
</organism>
<keyword evidence="3" id="KW-1185">Reference proteome</keyword>
<sequence>MWDGLSPAELAAAVSVVVFEARRDLDERASLPRGPVAEAVEETLKLWGEIEADEAGRGLAVTREPDLGFAWPVYRWARGEVLAKVLASGHQLDGEMPAGDFVRWARQVVDLLGQLADSGGASADLRSTARQAIAAINRGVLAYHVAT</sequence>
<dbReference type="EMBL" id="VLKE01000001">
    <property type="protein sequence ID" value="TWH70180.1"/>
    <property type="molecule type" value="Genomic_DNA"/>
</dbReference>
<feature type="domain" description="ATP-dependent RNA helicase Ski2/MTR4 C-terminal" evidence="1">
    <location>
        <begin position="1"/>
        <end position="146"/>
    </location>
</feature>
<reference evidence="2 3" key="1">
    <citation type="submission" date="2019-07" db="EMBL/GenBank/DDBJ databases">
        <title>R&amp;d 2014.</title>
        <authorList>
            <person name="Klenk H.-P."/>
        </authorList>
    </citation>
    <scope>NUCLEOTIDE SEQUENCE [LARGE SCALE GENOMIC DNA]</scope>
    <source>
        <strain evidence="2 3">DSM 43868</strain>
    </source>
</reference>
<keyword evidence="2" id="KW-0067">ATP-binding</keyword>
<dbReference type="GO" id="GO:0004386">
    <property type="term" value="F:helicase activity"/>
    <property type="evidence" value="ECO:0007669"/>
    <property type="project" value="UniProtKB-KW"/>
</dbReference>
<evidence type="ECO:0000313" key="3">
    <source>
        <dbReference type="Proteomes" id="UP000319825"/>
    </source>
</evidence>
<dbReference type="Proteomes" id="UP000319825">
    <property type="component" value="Unassembled WGS sequence"/>
</dbReference>
<dbReference type="Pfam" id="PF08148">
    <property type="entry name" value="DSHCT"/>
    <property type="match status" value="1"/>
</dbReference>
<comment type="caution">
    <text evidence="2">The sequence shown here is derived from an EMBL/GenBank/DDBJ whole genome shotgun (WGS) entry which is preliminary data.</text>
</comment>
<evidence type="ECO:0000259" key="1">
    <source>
        <dbReference type="SMART" id="SM01142"/>
    </source>
</evidence>
<keyword evidence="2" id="KW-0547">Nucleotide-binding</keyword>
<proteinExistence type="predicted"/>
<dbReference type="InterPro" id="IPR012961">
    <property type="entry name" value="Ski2/MTR4_C"/>
</dbReference>
<keyword evidence="2" id="KW-0378">Hydrolase</keyword>
<dbReference type="SMART" id="SM01142">
    <property type="entry name" value="DSHCT"/>
    <property type="match status" value="1"/>
</dbReference>
<keyword evidence="2" id="KW-0347">Helicase</keyword>
<dbReference type="AlphaFoldDB" id="A0A562IGW4"/>
<gene>
    <name evidence="2" type="ORF">JD77_05201</name>
</gene>
<accession>A0A562IGW4</accession>
<dbReference type="Gene3D" id="1.10.3380.30">
    <property type="match status" value="1"/>
</dbReference>
<name>A0A562IGW4_MICOL</name>
<protein>
    <submittedName>
        <fullName evidence="2">ATP-dependent RNA helicase HelY</fullName>
    </submittedName>
</protein>
<evidence type="ECO:0000313" key="2">
    <source>
        <dbReference type="EMBL" id="TWH70180.1"/>
    </source>
</evidence>